<evidence type="ECO:0000256" key="2">
    <source>
        <dbReference type="ARBA" id="ARBA00022692"/>
    </source>
</evidence>
<dbReference type="InterPro" id="IPR052053">
    <property type="entry name" value="IM_YidH-like"/>
</dbReference>
<evidence type="ECO:0000313" key="9">
    <source>
        <dbReference type="Proteomes" id="UP000635477"/>
    </source>
</evidence>
<feature type="compositionally biased region" description="Polar residues" evidence="5">
    <location>
        <begin position="1"/>
        <end position="18"/>
    </location>
</feature>
<evidence type="ECO:0000256" key="3">
    <source>
        <dbReference type="ARBA" id="ARBA00022989"/>
    </source>
</evidence>
<keyword evidence="4 6" id="KW-0472">Membrane</keyword>
<feature type="compositionally biased region" description="Basic and acidic residues" evidence="5">
    <location>
        <begin position="40"/>
        <end position="51"/>
    </location>
</feature>
<reference evidence="8" key="1">
    <citation type="journal article" date="2020" name="BMC Genomics">
        <title>Correction to: Identification and distribution of gene clusters required for synthesis of sphingolipid metabolism inhibitors in diverse species of the filamentous fungus Fusarium.</title>
        <authorList>
            <person name="Kim H.S."/>
            <person name="Lohmar J.M."/>
            <person name="Busman M."/>
            <person name="Brown D.W."/>
            <person name="Naumann T.A."/>
            <person name="Divon H.H."/>
            <person name="Lysoe E."/>
            <person name="Uhlig S."/>
            <person name="Proctor R.H."/>
        </authorList>
    </citation>
    <scope>NUCLEOTIDE SEQUENCE</scope>
    <source>
        <strain evidence="8">NRRL 22465</strain>
    </source>
</reference>
<dbReference type="InterPro" id="IPR003807">
    <property type="entry name" value="DUF202"/>
</dbReference>
<evidence type="ECO:0000313" key="8">
    <source>
        <dbReference type="EMBL" id="KAF4977247.1"/>
    </source>
</evidence>
<dbReference type="PANTHER" id="PTHR34187">
    <property type="entry name" value="FGR18P"/>
    <property type="match status" value="1"/>
</dbReference>
<evidence type="ECO:0000256" key="5">
    <source>
        <dbReference type="SAM" id="MobiDB-lite"/>
    </source>
</evidence>
<organism evidence="8 9">
    <name type="scientific">Fusarium zealandicum</name>
    <dbReference type="NCBI Taxonomy" id="1053134"/>
    <lineage>
        <taxon>Eukaryota</taxon>
        <taxon>Fungi</taxon>
        <taxon>Dikarya</taxon>
        <taxon>Ascomycota</taxon>
        <taxon>Pezizomycotina</taxon>
        <taxon>Sordariomycetes</taxon>
        <taxon>Hypocreomycetidae</taxon>
        <taxon>Hypocreales</taxon>
        <taxon>Nectriaceae</taxon>
        <taxon>Fusarium</taxon>
        <taxon>Fusarium staphyleae species complex</taxon>
    </lineage>
</organism>
<dbReference type="AlphaFoldDB" id="A0A8H4XK41"/>
<keyword evidence="2 6" id="KW-0812">Transmembrane</keyword>
<sequence length="202" mass="21655">MPRSTTISRSGSEYSLQDLTIRGRNHQRVSHPPADSPPGTDRDQGPPEPRGEGSAVPPADDPGTTGPVGFWASHVSCQVDFSAARDHLGYLRTSMMMSMVGTTVGQLFTINHSSSHDTGLGYFAVGKPLAITCYAFSIGTILLGAIRSWRHQRTMLNGKALAGGFEIHCLGICSVLLLFVFFGFLLAIDVVKETPPQPAQVT</sequence>
<feature type="region of interest" description="Disordered" evidence="5">
    <location>
        <begin position="1"/>
        <end position="67"/>
    </location>
</feature>
<dbReference type="OrthoDB" id="199599at2759"/>
<protein>
    <recommendedName>
        <fullName evidence="7">DUF202 domain-containing protein</fullName>
    </recommendedName>
</protein>
<comment type="subcellular location">
    <subcellularLocation>
        <location evidence="1">Endomembrane system</location>
        <topology evidence="1">Multi-pass membrane protein</topology>
    </subcellularLocation>
</comment>
<keyword evidence="9" id="KW-1185">Reference proteome</keyword>
<name>A0A8H4XK41_9HYPO</name>
<accession>A0A8H4XK41</accession>
<feature type="domain" description="DUF202" evidence="7">
    <location>
        <begin position="88"/>
        <end position="153"/>
    </location>
</feature>
<evidence type="ECO:0000256" key="4">
    <source>
        <dbReference type="ARBA" id="ARBA00023136"/>
    </source>
</evidence>
<dbReference type="Pfam" id="PF02656">
    <property type="entry name" value="DUF202"/>
    <property type="match status" value="1"/>
</dbReference>
<comment type="caution">
    <text evidence="8">The sequence shown here is derived from an EMBL/GenBank/DDBJ whole genome shotgun (WGS) entry which is preliminary data.</text>
</comment>
<reference evidence="8" key="2">
    <citation type="submission" date="2020-05" db="EMBL/GenBank/DDBJ databases">
        <authorList>
            <person name="Kim H.-S."/>
            <person name="Proctor R.H."/>
            <person name="Brown D.W."/>
        </authorList>
    </citation>
    <scope>NUCLEOTIDE SEQUENCE</scope>
    <source>
        <strain evidence="8">NRRL 22465</strain>
    </source>
</reference>
<evidence type="ECO:0000259" key="7">
    <source>
        <dbReference type="Pfam" id="PF02656"/>
    </source>
</evidence>
<dbReference type="PANTHER" id="PTHR34187:SF1">
    <property type="entry name" value="DUF202 DOMAIN-CONTAINING PROTEIN"/>
    <property type="match status" value="1"/>
</dbReference>
<proteinExistence type="predicted"/>
<feature type="transmembrane region" description="Helical" evidence="6">
    <location>
        <begin position="167"/>
        <end position="188"/>
    </location>
</feature>
<feature type="transmembrane region" description="Helical" evidence="6">
    <location>
        <begin position="90"/>
        <end position="109"/>
    </location>
</feature>
<evidence type="ECO:0000256" key="6">
    <source>
        <dbReference type="SAM" id="Phobius"/>
    </source>
</evidence>
<keyword evidence="3 6" id="KW-1133">Transmembrane helix</keyword>
<feature type="transmembrane region" description="Helical" evidence="6">
    <location>
        <begin position="129"/>
        <end position="146"/>
    </location>
</feature>
<dbReference type="GO" id="GO:0012505">
    <property type="term" value="C:endomembrane system"/>
    <property type="evidence" value="ECO:0007669"/>
    <property type="project" value="UniProtKB-SubCell"/>
</dbReference>
<dbReference type="Proteomes" id="UP000635477">
    <property type="component" value="Unassembled WGS sequence"/>
</dbReference>
<evidence type="ECO:0000256" key="1">
    <source>
        <dbReference type="ARBA" id="ARBA00004127"/>
    </source>
</evidence>
<dbReference type="EMBL" id="JABEYC010000450">
    <property type="protein sequence ID" value="KAF4977247.1"/>
    <property type="molecule type" value="Genomic_DNA"/>
</dbReference>
<gene>
    <name evidence="8" type="ORF">FZEAL_6211</name>
</gene>